<protein>
    <submittedName>
        <fullName evidence="1">Capsule biosynthesis protein</fullName>
    </submittedName>
</protein>
<reference evidence="1 2" key="1">
    <citation type="submission" date="2015-11" db="EMBL/GenBank/DDBJ databases">
        <title>Genomic analysis of 38 Legionella species identifies large and diverse effector repertoires.</title>
        <authorList>
            <person name="Burstein D."/>
            <person name="Amaro F."/>
            <person name="Zusman T."/>
            <person name="Lifshitz Z."/>
            <person name="Cohen O."/>
            <person name="Gilbert J.A."/>
            <person name="Pupko T."/>
            <person name="Shuman H.A."/>
            <person name="Segal G."/>
        </authorList>
    </citation>
    <scope>NUCLEOTIDE SEQUENCE [LARGE SCALE GENOMIC DNA]</scope>
    <source>
        <strain evidence="1 2">ATCC 49180</strain>
    </source>
</reference>
<name>A0A0W0ZV00_9GAMM</name>
<keyword evidence="2" id="KW-1185">Reference proteome</keyword>
<comment type="caution">
    <text evidence="1">The sequence shown here is derived from an EMBL/GenBank/DDBJ whole genome shotgun (WGS) entry which is preliminary data.</text>
</comment>
<evidence type="ECO:0000313" key="1">
    <source>
        <dbReference type="EMBL" id="KTD72640.1"/>
    </source>
</evidence>
<gene>
    <name evidence="1" type="ORF">Ltuc_0487</name>
</gene>
<organism evidence="1 2">
    <name type="scientific">Legionella tucsonensis</name>
    <dbReference type="NCBI Taxonomy" id="40335"/>
    <lineage>
        <taxon>Bacteria</taxon>
        <taxon>Pseudomonadati</taxon>
        <taxon>Pseudomonadota</taxon>
        <taxon>Gammaproteobacteria</taxon>
        <taxon>Legionellales</taxon>
        <taxon>Legionellaceae</taxon>
        <taxon>Legionella</taxon>
    </lineage>
</organism>
<sequence>MNDHVISITQFHIFLCGDVMTGRGIDQILTHPCEPQFYEFYVKDARDYVWLAERVNGKIPLGNKGEYVWGDGLVELKLRNPDLQNFKLHYASNEVKSVNG</sequence>
<dbReference type="AlphaFoldDB" id="A0A0W0ZV00"/>
<evidence type="ECO:0000313" key="2">
    <source>
        <dbReference type="Proteomes" id="UP000054693"/>
    </source>
</evidence>
<dbReference type="Proteomes" id="UP000054693">
    <property type="component" value="Unassembled WGS sequence"/>
</dbReference>
<dbReference type="STRING" id="40335.Ltuc_0487"/>
<accession>A0A0W0ZV00</accession>
<dbReference type="RefSeq" id="WP_058519769.1">
    <property type="nucleotide sequence ID" value="NZ_CAAAIP010000001.1"/>
</dbReference>
<dbReference type="EMBL" id="LNZA01000001">
    <property type="protein sequence ID" value="KTD72640.1"/>
    <property type="molecule type" value="Genomic_DNA"/>
</dbReference>
<proteinExistence type="predicted"/>
<dbReference type="PATRIC" id="fig|40335.7.peg.506"/>